<organism evidence="3 4">
    <name type="scientific">Phytophthora oleae</name>
    <dbReference type="NCBI Taxonomy" id="2107226"/>
    <lineage>
        <taxon>Eukaryota</taxon>
        <taxon>Sar</taxon>
        <taxon>Stramenopiles</taxon>
        <taxon>Oomycota</taxon>
        <taxon>Peronosporomycetes</taxon>
        <taxon>Peronosporales</taxon>
        <taxon>Peronosporaceae</taxon>
        <taxon>Phytophthora</taxon>
    </lineage>
</organism>
<evidence type="ECO:0000256" key="2">
    <source>
        <dbReference type="SAM" id="SignalP"/>
    </source>
</evidence>
<comment type="caution">
    <text evidence="3">The sequence shown here is derived from an EMBL/GenBank/DDBJ whole genome shotgun (WGS) entry which is preliminary data.</text>
</comment>
<sequence>MLSWNTLLLIVAAAIVMNGVVGLEQGHGGGIPTTAPPTEAPTTAPPTSTESSSDQQSDSQEYGNSQSQSIDASAGSQVEGSSTSDEGSDAYPGETPGPDSSYGNSYSWDGSEINGGSGSYPGGKVTSGDGSIDYIEVPSDSDEGSVGAGSPSSSGSIDGDVGGSVDVPDQYPTSSTSGSDRDTSIDGEDSTAGEASTSGSDDQHSSTGGCKVRTRRLRQ</sequence>
<dbReference type="AlphaFoldDB" id="A0ABD3FE46"/>
<protein>
    <recommendedName>
        <fullName evidence="5">RxLR effector protein</fullName>
    </recommendedName>
</protein>
<feature type="compositionally biased region" description="Low complexity" evidence="1">
    <location>
        <begin position="144"/>
        <end position="178"/>
    </location>
</feature>
<accession>A0ABD3FE46</accession>
<dbReference type="EMBL" id="JBIMZQ010000021">
    <property type="protein sequence ID" value="KAL3665223.1"/>
    <property type="molecule type" value="Genomic_DNA"/>
</dbReference>
<feature type="compositionally biased region" description="Polar residues" evidence="1">
    <location>
        <begin position="62"/>
        <end position="85"/>
    </location>
</feature>
<evidence type="ECO:0008006" key="5">
    <source>
        <dbReference type="Google" id="ProtNLM"/>
    </source>
</evidence>
<feature type="region of interest" description="Disordered" evidence="1">
    <location>
        <begin position="28"/>
        <end position="219"/>
    </location>
</feature>
<evidence type="ECO:0000313" key="3">
    <source>
        <dbReference type="EMBL" id="KAL3665223.1"/>
    </source>
</evidence>
<proteinExistence type="predicted"/>
<feature type="compositionally biased region" description="Polar residues" evidence="1">
    <location>
        <begin position="193"/>
        <end position="208"/>
    </location>
</feature>
<keyword evidence="2" id="KW-0732">Signal</keyword>
<name>A0ABD3FE46_9STRA</name>
<reference evidence="3 4" key="1">
    <citation type="submission" date="2024-09" db="EMBL/GenBank/DDBJ databases">
        <title>Genome sequencing and assembly of Phytophthora oleae, isolate VK10A, causative agent of rot of olive drupes.</title>
        <authorList>
            <person name="Conti Taguali S."/>
            <person name="Riolo M."/>
            <person name="La Spada F."/>
            <person name="Cacciola S.O."/>
            <person name="Dionisio G."/>
        </authorList>
    </citation>
    <scope>NUCLEOTIDE SEQUENCE [LARGE SCALE GENOMIC DNA]</scope>
    <source>
        <strain evidence="3 4">VK10A</strain>
    </source>
</reference>
<gene>
    <name evidence="3" type="ORF">V7S43_009851</name>
</gene>
<keyword evidence="4" id="KW-1185">Reference proteome</keyword>
<dbReference type="Proteomes" id="UP001632037">
    <property type="component" value="Unassembled WGS sequence"/>
</dbReference>
<feature type="signal peptide" evidence="2">
    <location>
        <begin position="1"/>
        <end position="22"/>
    </location>
</feature>
<feature type="chain" id="PRO_5044759816" description="RxLR effector protein" evidence="2">
    <location>
        <begin position="23"/>
        <end position="219"/>
    </location>
</feature>
<feature type="compositionally biased region" description="Low complexity" evidence="1">
    <location>
        <begin position="40"/>
        <end position="61"/>
    </location>
</feature>
<evidence type="ECO:0000256" key="1">
    <source>
        <dbReference type="SAM" id="MobiDB-lite"/>
    </source>
</evidence>
<evidence type="ECO:0000313" key="4">
    <source>
        <dbReference type="Proteomes" id="UP001632037"/>
    </source>
</evidence>